<proteinExistence type="predicted"/>
<gene>
    <name evidence="3" type="ORF">GGD90_000593</name>
</gene>
<feature type="domain" description="DUF927" evidence="2">
    <location>
        <begin position="390"/>
        <end position="665"/>
    </location>
</feature>
<dbReference type="GO" id="GO:0003677">
    <property type="term" value="F:DNA binding"/>
    <property type="evidence" value="ECO:0007669"/>
    <property type="project" value="InterPro"/>
</dbReference>
<dbReference type="EMBL" id="JACIGE010000002">
    <property type="protein sequence ID" value="MBB4246236.1"/>
    <property type="molecule type" value="Genomic_DNA"/>
</dbReference>
<feature type="region of interest" description="Disordered" evidence="1">
    <location>
        <begin position="35"/>
        <end position="59"/>
    </location>
</feature>
<evidence type="ECO:0000259" key="2">
    <source>
        <dbReference type="Pfam" id="PF06048"/>
    </source>
</evidence>
<organism evidence="3 4">
    <name type="scientific">Rhodocyclus tenuis</name>
    <name type="common">Rhodospirillum tenue</name>
    <dbReference type="NCBI Taxonomy" id="1066"/>
    <lineage>
        <taxon>Bacteria</taxon>
        <taxon>Pseudomonadati</taxon>
        <taxon>Pseudomonadota</taxon>
        <taxon>Betaproteobacteria</taxon>
        <taxon>Rhodocyclales</taxon>
        <taxon>Rhodocyclaceae</taxon>
        <taxon>Rhodocyclus</taxon>
    </lineage>
</organism>
<feature type="region of interest" description="Disordered" evidence="1">
    <location>
        <begin position="107"/>
        <end position="159"/>
    </location>
</feature>
<feature type="region of interest" description="Disordered" evidence="1">
    <location>
        <begin position="367"/>
        <end position="387"/>
    </location>
</feature>
<dbReference type="InterPro" id="IPR036977">
    <property type="entry name" value="DNA_primase_Znf_CHC2"/>
</dbReference>
<comment type="caution">
    <text evidence="3">The sequence shown here is derived from an EMBL/GenBank/DDBJ whole genome shotgun (WGS) entry which is preliminary data.</text>
</comment>
<dbReference type="Gene3D" id="3.90.580.10">
    <property type="entry name" value="Zinc finger, CHC2-type domain"/>
    <property type="match status" value="1"/>
</dbReference>
<evidence type="ECO:0000313" key="4">
    <source>
        <dbReference type="Proteomes" id="UP000587070"/>
    </source>
</evidence>
<accession>A0A840G2Q2</accession>
<dbReference type="Proteomes" id="UP000587070">
    <property type="component" value="Unassembled WGS sequence"/>
</dbReference>
<evidence type="ECO:0000256" key="1">
    <source>
        <dbReference type="SAM" id="MobiDB-lite"/>
    </source>
</evidence>
<name>A0A840G2Q2_RHOTE</name>
<dbReference type="RefSeq" id="WP_153115785.1">
    <property type="nucleotide sequence ID" value="NZ_JACIGE010000002.1"/>
</dbReference>
<dbReference type="Pfam" id="PF06048">
    <property type="entry name" value="DUF927"/>
    <property type="match status" value="1"/>
</dbReference>
<dbReference type="OrthoDB" id="784829at2"/>
<protein>
    <submittedName>
        <fullName evidence="3">Uncharacterized protein (DUF927 family)</fullName>
    </submittedName>
</protein>
<sequence length="953" mass="101642">MASDQWIARVADAALAQFDSVTDWLGLAGGKNQGREYLPRNPKRNDGKPGSFSINRDTGHWQDFATGDRGGDLVALAAYLRDVKQGEAGRQLAAFLGIAIAEPQQRAAASDREAGKGAAAPAPAPSPRQAPAAADSAVFVSPVPDDAPPPPAAHARHGKPAARWAYTDAAGRVCFYHDRFEPAGERKQFAPLTLWRRPDGRLFWQFKAPPAPRVLLGLPDLAGKAAPAVLVEGEKARDAAALLLPAHPVLTWQGGAQAVSKADFTPLAGIEVWLWPDNDEAGEKAAADLVAALAAVGAGPVKRFNLALLAQQPGEAEGVATLTAGGELGAGDDAADLAARGWQATHLALLLTNPDALQAVTVQTSALSGKGEPAGASSPDAAPEKPSRRFELQERGVYFFEPDKSPRWICAPLAVTALVRDPQNSGWGLLTEFTDPDRKLHQVIVPMQAFRGDGAEVAGLLLDHGLKIAPSGKPRLIEYLQTAETKKRARVTTRTGWHPDGPEGASYVLPGQAFGPNDGAWIFQSDGGASTFAERGTLASWQREVAALCSGNSRLVFAVSMAFAAPLLYIAGSESGGFHLRSNSSDGKTTALRVAASVCGGPEFMQRWRATDNGLEGLASQHCDAPLLLDELAQIDPRAAGEVAYMLANGSGKARAGRTGGARERATWRVLFLSAGEIGLTEHMGEAGKTPRAGQELRLAELPADAGAGMGVFEDLHGYKGGGEFAKALDRAARQHHGVAFVAYLGKLAKMQQDVVDVVREAQRFFEAHCLSDDAHGQARRVAGRFALVGAGGELATKLGITGWAAGEAMKAARTCFEAWLSRRGGEGNQEERAMLQQVREFLRRHGEGVFTDWDRPANDTDKHAPRITDRAGYRRHNPEADASEFFIFAEPFRTRVCKGFDAAAVGRLLLARGYIARGTEKGREWQTKIAIPTEGRPRVIHVLPAIWDDDDD</sequence>
<dbReference type="GO" id="GO:0008270">
    <property type="term" value="F:zinc ion binding"/>
    <property type="evidence" value="ECO:0007669"/>
    <property type="project" value="InterPro"/>
</dbReference>
<feature type="compositionally biased region" description="Basic and acidic residues" evidence="1">
    <location>
        <begin position="35"/>
        <end position="47"/>
    </location>
</feature>
<dbReference type="InterPro" id="IPR009270">
    <property type="entry name" value="DUF927"/>
</dbReference>
<dbReference type="GO" id="GO:0006260">
    <property type="term" value="P:DNA replication"/>
    <property type="evidence" value="ECO:0007669"/>
    <property type="project" value="InterPro"/>
</dbReference>
<dbReference type="AlphaFoldDB" id="A0A840G2Q2"/>
<dbReference type="SUPFAM" id="SSF57783">
    <property type="entry name" value="Zinc beta-ribbon"/>
    <property type="match status" value="1"/>
</dbReference>
<keyword evidence="4" id="KW-1185">Reference proteome</keyword>
<evidence type="ECO:0000313" key="3">
    <source>
        <dbReference type="EMBL" id="MBB4246236.1"/>
    </source>
</evidence>
<reference evidence="3 4" key="1">
    <citation type="submission" date="2020-08" db="EMBL/GenBank/DDBJ databases">
        <title>Genome sequencing of Purple Non-Sulfur Bacteria from various extreme environments.</title>
        <authorList>
            <person name="Mayer M."/>
        </authorList>
    </citation>
    <scope>NUCLEOTIDE SEQUENCE [LARGE SCALE GENOMIC DNA]</scope>
    <source>
        <strain evidence="3 4">2761</strain>
    </source>
</reference>